<sequence>MSRVANQANEMDERYRPAAFVKRQINKVFPTHWSFLLGEIALYSFIILLLSGVYLTLYFDPSMAHVTYDGAYQPLRGVGMSRAYETALNISFEVRGGLFVRQVHHWAALLFAASIIVHLFRIFFTGAFRKPREANWVIGCLLLILAMFEGFFGYSLPDDLLSGTGLRAAFSGITISIPIIGTWMHWLMFGGDFPGDIIIPRLYIAHVLLFPGIILALIAAHLALVWYQKHTQFPGPGRTENNVVGARIVPVFAADQGAFFAFTLGIVGIMGGVLQINPIWNLGPYNPSQVSAGSQPDFYMMWTDGMARLMPPWELYLGRYTIPAVFWVALIMGLVFTVLIAYPWIEKRLTGDDAPHNLLQRPRDVPVRTAIGAMSIAFYVVLTLSCVNDIVALKFDISLNATTWMGRIGLLVVPPLAYFLAYRFCIGLQRSDRAVLEHGIETGVIKRLPHGEYIEVHQPLGPVDDHGHPLPLEYQGAHVPKKMNKLGSAGSPGTGSFVRADPKSESDEHFRIEHEEEHKQLKVLQRVQEEARNGHSGH</sequence>
<evidence type="ECO:0000256" key="16">
    <source>
        <dbReference type="ARBA" id="ARBA00029351"/>
    </source>
</evidence>
<dbReference type="Pfam" id="PF13631">
    <property type="entry name" value="Cytochrom_B_N_2"/>
    <property type="match status" value="1"/>
</dbReference>
<feature type="region of interest" description="Disordered" evidence="18">
    <location>
        <begin position="486"/>
        <end position="519"/>
    </location>
</feature>
<name>A0A931IF21_9NOCA</name>
<feature type="transmembrane region" description="Helical" evidence="19">
    <location>
        <begin position="320"/>
        <end position="345"/>
    </location>
</feature>
<evidence type="ECO:0000256" key="7">
    <source>
        <dbReference type="ARBA" id="ARBA00022617"/>
    </source>
</evidence>
<feature type="transmembrane region" description="Helical" evidence="19">
    <location>
        <begin position="33"/>
        <end position="59"/>
    </location>
</feature>
<dbReference type="GO" id="GO:0046872">
    <property type="term" value="F:metal ion binding"/>
    <property type="evidence" value="ECO:0007669"/>
    <property type="project" value="UniProtKB-KW"/>
</dbReference>
<evidence type="ECO:0000256" key="1">
    <source>
        <dbReference type="ARBA" id="ARBA00001971"/>
    </source>
</evidence>
<evidence type="ECO:0000256" key="10">
    <source>
        <dbReference type="ARBA" id="ARBA00022723"/>
    </source>
</evidence>
<keyword evidence="7" id="KW-0349">Heme</keyword>
<feature type="transmembrane region" description="Helical" evidence="19">
    <location>
        <begin position="168"/>
        <end position="190"/>
    </location>
</feature>
<keyword evidence="11" id="KW-1278">Translocase</keyword>
<comment type="caution">
    <text evidence="21">The sequence shown here is derived from an EMBL/GenBank/DDBJ whole genome shotgun (WGS) entry which is preliminary data.</text>
</comment>
<evidence type="ECO:0000313" key="22">
    <source>
        <dbReference type="Proteomes" id="UP000655751"/>
    </source>
</evidence>
<comment type="subcellular location">
    <subcellularLocation>
        <location evidence="2">Cell membrane</location>
        <topology evidence="2">Multi-pass membrane protein</topology>
    </subcellularLocation>
</comment>
<dbReference type="InterPro" id="IPR005797">
    <property type="entry name" value="Cyt_b/b6_N"/>
</dbReference>
<keyword evidence="10" id="KW-0479">Metal-binding</keyword>
<keyword evidence="22" id="KW-1185">Reference proteome</keyword>
<dbReference type="PROSITE" id="PS51002">
    <property type="entry name" value="CYTB_NTER"/>
    <property type="match status" value="1"/>
</dbReference>
<dbReference type="GO" id="GO:0005886">
    <property type="term" value="C:plasma membrane"/>
    <property type="evidence" value="ECO:0007669"/>
    <property type="project" value="UniProtKB-SubCell"/>
</dbReference>
<proteinExistence type="predicted"/>
<evidence type="ECO:0000313" key="21">
    <source>
        <dbReference type="EMBL" id="MBH0780071.1"/>
    </source>
</evidence>
<evidence type="ECO:0000256" key="18">
    <source>
        <dbReference type="SAM" id="MobiDB-lite"/>
    </source>
</evidence>
<dbReference type="FunFam" id="1.20.810.10:FF:000007">
    <property type="entry name" value="Ubiquinol-cytochrome C reductase B subunit"/>
    <property type="match status" value="1"/>
</dbReference>
<dbReference type="PANTHER" id="PTHR19271:SF16">
    <property type="entry name" value="CYTOCHROME B"/>
    <property type="match status" value="1"/>
</dbReference>
<keyword evidence="8" id="KW-0679">Respiratory chain</keyword>
<comment type="catalytic activity">
    <reaction evidence="16">
        <text>a quinol + 2 Fe(III)-[cytochrome c](out) = a quinone + 2 Fe(II)-[cytochrome c](out) + 2 H(+)(out)</text>
        <dbReference type="Rhea" id="RHEA:11484"/>
        <dbReference type="Rhea" id="RHEA-COMP:10350"/>
        <dbReference type="Rhea" id="RHEA-COMP:14399"/>
        <dbReference type="ChEBI" id="CHEBI:15378"/>
        <dbReference type="ChEBI" id="CHEBI:24646"/>
        <dbReference type="ChEBI" id="CHEBI:29033"/>
        <dbReference type="ChEBI" id="CHEBI:29034"/>
        <dbReference type="ChEBI" id="CHEBI:132124"/>
        <dbReference type="EC" id="7.1.1.8"/>
    </reaction>
</comment>
<keyword evidence="13 19" id="KW-1133">Transmembrane helix</keyword>
<evidence type="ECO:0000256" key="9">
    <source>
        <dbReference type="ARBA" id="ARBA00022692"/>
    </source>
</evidence>
<keyword evidence="12" id="KW-0249">Electron transport</keyword>
<feature type="transmembrane region" description="Helical" evidence="19">
    <location>
        <begin position="365"/>
        <end position="384"/>
    </location>
</feature>
<evidence type="ECO:0000256" key="14">
    <source>
        <dbReference type="ARBA" id="ARBA00023004"/>
    </source>
</evidence>
<feature type="transmembrane region" description="Helical" evidence="19">
    <location>
        <begin position="202"/>
        <end position="227"/>
    </location>
</feature>
<dbReference type="EC" id="7.1.1.8" evidence="3"/>
<accession>A0A931IF21</accession>
<evidence type="ECO:0000256" key="11">
    <source>
        <dbReference type="ARBA" id="ARBA00022967"/>
    </source>
</evidence>
<dbReference type="PANTHER" id="PTHR19271">
    <property type="entry name" value="CYTOCHROME B"/>
    <property type="match status" value="1"/>
</dbReference>
<protein>
    <recommendedName>
        <fullName evidence="4">Cytochrome bc1 complex cytochrome b subunit</fullName>
        <ecNumber evidence="3">7.1.1.8</ecNumber>
    </recommendedName>
    <alternativeName>
        <fullName evidence="17">Cytochrome bc1 reductase complex subunit QcrB</fullName>
    </alternativeName>
</protein>
<keyword evidence="5" id="KW-0813">Transport</keyword>
<comment type="cofactor">
    <cofactor evidence="1">
        <name>heme</name>
        <dbReference type="ChEBI" id="CHEBI:30413"/>
    </cofactor>
</comment>
<keyword evidence="6" id="KW-1003">Cell membrane</keyword>
<evidence type="ECO:0000256" key="5">
    <source>
        <dbReference type="ARBA" id="ARBA00022448"/>
    </source>
</evidence>
<dbReference type="AlphaFoldDB" id="A0A931IF21"/>
<dbReference type="InterPro" id="IPR027387">
    <property type="entry name" value="Cytb/b6-like_sf"/>
</dbReference>
<evidence type="ECO:0000256" key="19">
    <source>
        <dbReference type="SAM" id="Phobius"/>
    </source>
</evidence>
<feature type="transmembrane region" description="Helical" evidence="19">
    <location>
        <begin position="103"/>
        <end position="124"/>
    </location>
</feature>
<dbReference type="GO" id="GO:0008121">
    <property type="term" value="F:quinol-cytochrome-c reductase activity"/>
    <property type="evidence" value="ECO:0007669"/>
    <property type="project" value="UniProtKB-EC"/>
</dbReference>
<feature type="transmembrane region" description="Helical" evidence="19">
    <location>
        <begin position="136"/>
        <end position="156"/>
    </location>
</feature>
<evidence type="ECO:0000256" key="3">
    <source>
        <dbReference type="ARBA" id="ARBA00012951"/>
    </source>
</evidence>
<evidence type="ECO:0000256" key="12">
    <source>
        <dbReference type="ARBA" id="ARBA00022982"/>
    </source>
</evidence>
<dbReference type="Gene3D" id="1.20.810.10">
    <property type="entry name" value="Cytochrome Bc1 Complex, Chain C"/>
    <property type="match status" value="1"/>
</dbReference>
<dbReference type="GO" id="GO:0016491">
    <property type="term" value="F:oxidoreductase activity"/>
    <property type="evidence" value="ECO:0007669"/>
    <property type="project" value="InterPro"/>
</dbReference>
<keyword evidence="14" id="KW-0408">Iron</keyword>
<dbReference type="RefSeq" id="WP_196152371.1">
    <property type="nucleotide sequence ID" value="NZ_JADMLG010000013.1"/>
</dbReference>
<feature type="compositionally biased region" description="Basic and acidic residues" evidence="18">
    <location>
        <begin position="500"/>
        <end position="519"/>
    </location>
</feature>
<organism evidence="21 22">
    <name type="scientific">Nocardia bovistercoris</name>
    <dbReference type="NCBI Taxonomy" id="2785916"/>
    <lineage>
        <taxon>Bacteria</taxon>
        <taxon>Bacillati</taxon>
        <taxon>Actinomycetota</taxon>
        <taxon>Actinomycetes</taxon>
        <taxon>Mycobacteriales</taxon>
        <taxon>Nocardiaceae</taxon>
        <taxon>Nocardia</taxon>
    </lineage>
</organism>
<dbReference type="Proteomes" id="UP000655751">
    <property type="component" value="Unassembled WGS sequence"/>
</dbReference>
<dbReference type="GO" id="GO:0022904">
    <property type="term" value="P:respiratory electron transport chain"/>
    <property type="evidence" value="ECO:0007669"/>
    <property type="project" value="InterPro"/>
</dbReference>
<evidence type="ECO:0000256" key="2">
    <source>
        <dbReference type="ARBA" id="ARBA00004651"/>
    </source>
</evidence>
<evidence type="ECO:0000256" key="6">
    <source>
        <dbReference type="ARBA" id="ARBA00022475"/>
    </source>
</evidence>
<gene>
    <name evidence="21" type="ORF">IT779_27740</name>
</gene>
<feature type="domain" description="Cytochrome b/b6 N-terminal region profile" evidence="20">
    <location>
        <begin position="7"/>
        <end position="234"/>
    </location>
</feature>
<evidence type="ECO:0000259" key="20">
    <source>
        <dbReference type="PROSITE" id="PS51002"/>
    </source>
</evidence>
<dbReference type="InterPro" id="IPR016174">
    <property type="entry name" value="Di-haem_cyt_TM"/>
</dbReference>
<reference evidence="21" key="1">
    <citation type="submission" date="2020-11" db="EMBL/GenBank/DDBJ databases">
        <title>Nocardia NEAU-351.nov., a novel actinomycete isolated from the cow dung.</title>
        <authorList>
            <person name="Zhang X."/>
        </authorList>
    </citation>
    <scope>NUCLEOTIDE SEQUENCE</scope>
    <source>
        <strain evidence="21">NEAU-351</strain>
    </source>
</reference>
<keyword evidence="15 19" id="KW-0472">Membrane</keyword>
<evidence type="ECO:0000256" key="17">
    <source>
        <dbReference type="ARBA" id="ARBA00029568"/>
    </source>
</evidence>
<keyword evidence="9 19" id="KW-0812">Transmembrane</keyword>
<feature type="transmembrane region" description="Helical" evidence="19">
    <location>
        <begin position="404"/>
        <end position="425"/>
    </location>
</feature>
<dbReference type="SUPFAM" id="SSF81342">
    <property type="entry name" value="Transmembrane di-heme cytochromes"/>
    <property type="match status" value="1"/>
</dbReference>
<evidence type="ECO:0000256" key="8">
    <source>
        <dbReference type="ARBA" id="ARBA00022660"/>
    </source>
</evidence>
<evidence type="ECO:0000256" key="4">
    <source>
        <dbReference type="ARBA" id="ARBA00016116"/>
    </source>
</evidence>
<evidence type="ECO:0000256" key="15">
    <source>
        <dbReference type="ARBA" id="ARBA00023136"/>
    </source>
</evidence>
<dbReference type="EMBL" id="JADMLG010000013">
    <property type="protein sequence ID" value="MBH0780071.1"/>
    <property type="molecule type" value="Genomic_DNA"/>
</dbReference>
<evidence type="ECO:0000256" key="13">
    <source>
        <dbReference type="ARBA" id="ARBA00022989"/>
    </source>
</evidence>